<name>A0A4U3KUI6_9BACT</name>
<keyword evidence="3" id="KW-0597">Phosphoprotein</keyword>
<dbReference type="PROSITE" id="PS50109">
    <property type="entry name" value="HIS_KIN"/>
    <property type="match status" value="1"/>
</dbReference>
<dbReference type="SUPFAM" id="SSF47384">
    <property type="entry name" value="Homodimeric domain of signal transducing histidine kinase"/>
    <property type="match status" value="1"/>
</dbReference>
<keyword evidence="5" id="KW-0472">Membrane</keyword>
<evidence type="ECO:0000256" key="5">
    <source>
        <dbReference type="SAM" id="Phobius"/>
    </source>
</evidence>
<dbReference type="SUPFAM" id="SSF55874">
    <property type="entry name" value="ATPase domain of HSP90 chaperone/DNA topoisomerase II/histidine kinase"/>
    <property type="match status" value="1"/>
</dbReference>
<dbReference type="InterPro" id="IPR005467">
    <property type="entry name" value="His_kinase_dom"/>
</dbReference>
<dbReference type="SMART" id="SM00387">
    <property type="entry name" value="HATPase_c"/>
    <property type="match status" value="1"/>
</dbReference>
<keyword evidence="8" id="KW-1185">Reference proteome</keyword>
<evidence type="ECO:0000313" key="7">
    <source>
        <dbReference type="EMBL" id="TKK66205.1"/>
    </source>
</evidence>
<dbReference type="CDD" id="cd00082">
    <property type="entry name" value="HisKA"/>
    <property type="match status" value="1"/>
</dbReference>
<evidence type="ECO:0000256" key="3">
    <source>
        <dbReference type="ARBA" id="ARBA00022553"/>
    </source>
</evidence>
<dbReference type="InterPro" id="IPR036097">
    <property type="entry name" value="HisK_dim/P_sf"/>
</dbReference>
<dbReference type="Proteomes" id="UP000305848">
    <property type="component" value="Unassembled WGS sequence"/>
</dbReference>
<protein>
    <recommendedName>
        <fullName evidence="2">histidine kinase</fullName>
        <ecNumber evidence="2">2.7.13.3</ecNumber>
    </recommendedName>
</protein>
<feature type="coiled-coil region" evidence="4">
    <location>
        <begin position="366"/>
        <end position="400"/>
    </location>
</feature>
<comment type="catalytic activity">
    <reaction evidence="1">
        <text>ATP + protein L-histidine = ADP + protein N-phospho-L-histidine.</text>
        <dbReference type="EC" id="2.7.13.3"/>
    </reaction>
</comment>
<keyword evidence="4" id="KW-0175">Coiled coil</keyword>
<dbReference type="EC" id="2.7.13.3" evidence="2"/>
<accession>A0A4U3KUI6</accession>
<comment type="caution">
    <text evidence="7">The sequence shown here is derived from an EMBL/GenBank/DDBJ whole genome shotgun (WGS) entry which is preliminary data.</text>
</comment>
<dbReference type="Pfam" id="PF02518">
    <property type="entry name" value="HATPase_c"/>
    <property type="match status" value="1"/>
</dbReference>
<keyword evidence="5" id="KW-0812">Transmembrane</keyword>
<dbReference type="AlphaFoldDB" id="A0A4U3KUI6"/>
<dbReference type="PRINTS" id="PR00344">
    <property type="entry name" value="BCTRLSENSOR"/>
</dbReference>
<dbReference type="SUPFAM" id="SSF48452">
    <property type="entry name" value="TPR-like"/>
    <property type="match status" value="1"/>
</dbReference>
<dbReference type="Gene3D" id="3.30.565.10">
    <property type="entry name" value="Histidine kinase-like ATPase, C-terminal domain"/>
    <property type="match status" value="1"/>
</dbReference>
<dbReference type="Gene3D" id="1.10.287.130">
    <property type="match status" value="1"/>
</dbReference>
<dbReference type="EMBL" id="SZQL01000016">
    <property type="protein sequence ID" value="TKK66205.1"/>
    <property type="molecule type" value="Genomic_DNA"/>
</dbReference>
<evidence type="ECO:0000259" key="6">
    <source>
        <dbReference type="PROSITE" id="PS50109"/>
    </source>
</evidence>
<evidence type="ECO:0000256" key="2">
    <source>
        <dbReference type="ARBA" id="ARBA00012438"/>
    </source>
</evidence>
<dbReference type="PANTHER" id="PTHR43065">
    <property type="entry name" value="SENSOR HISTIDINE KINASE"/>
    <property type="match status" value="1"/>
</dbReference>
<dbReference type="GO" id="GO:0000155">
    <property type="term" value="F:phosphorelay sensor kinase activity"/>
    <property type="evidence" value="ECO:0007669"/>
    <property type="project" value="InterPro"/>
</dbReference>
<sequence length="661" mass="75069">MICVIPGFAQILVKQRAILDSLKQQLTENRPDSIKAASTLAISDFYLFNDNDSALLYANRALYYNKQFNNPAIRIRAYTNIFITQGLQRNDVAALKTLFTAQKLVDNYQDPSLKRYFLQAAGLLYNSLEDYRNSLQYFFASTPPIEDTAAQDFYHTVICRIISEDYYKLNMLDSALVYAHIVLKGLEKTRMDNGTVAHRLLGNIYRRKGQLQPALKELHTSLWLAENADYLNVEAIKSQLGLAQTFYALRNIDSSLYFCMAVMHASKINSFVEEKLQTLDLLKDIYAKKNNTDSAYKYTSLTLNLRDSIYNANKTKAVQRAELEQQMRTVALENEKKSYETRSKIYALIAALLVFLLIVFILIRHNRHKQKAYALLQKQKEETDEQKLKVEQSLQELKATQVQLIQKEKMASLGELTAGIAHEIQNPLNFVNNFSEVNKELLIEIKEELNKGDLAEVKLIVDDVICNEEKINHHGKRADAIVKGMLEHSRTSKGEKQPTNINALAEEYLRLAYHGLRAKDKSFNADFKTDFDESIGKINIVPQDIGRVLLNLFNNAFYTVSEKKSKLNGTYEPMVTITTKKENGSVIIKVTDNGNGIPQNIVTKIFQPFFTTKPTGQGTGLGLSLSYDIIKAHGGEIKLESKEGEGSKFTIELQKDKTLDT</sequence>
<dbReference type="PANTHER" id="PTHR43065:SF42">
    <property type="entry name" value="TWO-COMPONENT SENSOR PPRA"/>
    <property type="match status" value="1"/>
</dbReference>
<dbReference type="Gene3D" id="1.25.40.10">
    <property type="entry name" value="Tetratricopeptide repeat domain"/>
    <property type="match status" value="1"/>
</dbReference>
<dbReference type="InterPro" id="IPR003661">
    <property type="entry name" value="HisK_dim/P_dom"/>
</dbReference>
<dbReference type="OrthoDB" id="9806995at2"/>
<evidence type="ECO:0000256" key="1">
    <source>
        <dbReference type="ARBA" id="ARBA00000085"/>
    </source>
</evidence>
<feature type="domain" description="Histidine kinase" evidence="6">
    <location>
        <begin position="419"/>
        <end position="657"/>
    </location>
</feature>
<dbReference type="InterPro" id="IPR003594">
    <property type="entry name" value="HATPase_dom"/>
</dbReference>
<dbReference type="InterPro" id="IPR011990">
    <property type="entry name" value="TPR-like_helical_dom_sf"/>
</dbReference>
<dbReference type="InterPro" id="IPR004358">
    <property type="entry name" value="Sig_transdc_His_kin-like_C"/>
</dbReference>
<reference evidence="7 8" key="1">
    <citation type="submission" date="2019-05" db="EMBL/GenBank/DDBJ databases">
        <title>Panacibacter sp. strain 17mud1-8 Genome sequencing and assembly.</title>
        <authorList>
            <person name="Chhetri G."/>
        </authorList>
    </citation>
    <scope>NUCLEOTIDE SEQUENCE [LARGE SCALE GENOMIC DNA]</scope>
    <source>
        <strain evidence="7 8">17mud1-8</strain>
    </source>
</reference>
<dbReference type="InterPro" id="IPR036890">
    <property type="entry name" value="HATPase_C_sf"/>
</dbReference>
<keyword evidence="5" id="KW-1133">Transmembrane helix</keyword>
<evidence type="ECO:0000313" key="8">
    <source>
        <dbReference type="Proteomes" id="UP000305848"/>
    </source>
</evidence>
<proteinExistence type="predicted"/>
<feature type="transmembrane region" description="Helical" evidence="5">
    <location>
        <begin position="345"/>
        <end position="363"/>
    </location>
</feature>
<gene>
    <name evidence="7" type="ORF">FC093_18235</name>
</gene>
<organism evidence="7 8">
    <name type="scientific">Ilyomonas limi</name>
    <dbReference type="NCBI Taxonomy" id="2575867"/>
    <lineage>
        <taxon>Bacteria</taxon>
        <taxon>Pseudomonadati</taxon>
        <taxon>Bacteroidota</taxon>
        <taxon>Chitinophagia</taxon>
        <taxon>Chitinophagales</taxon>
        <taxon>Chitinophagaceae</taxon>
        <taxon>Ilyomonas</taxon>
    </lineage>
</organism>
<evidence type="ECO:0000256" key="4">
    <source>
        <dbReference type="SAM" id="Coils"/>
    </source>
</evidence>